<dbReference type="SUPFAM" id="SSF55666">
    <property type="entry name" value="Ribonuclease PH domain 2-like"/>
    <property type="match status" value="1"/>
</dbReference>
<comment type="subunit">
    <text evidence="7">Homohexameric ring arranged as a trimer of dimers.</text>
</comment>
<comment type="caution">
    <text evidence="10">The sequence shown here is derived from an EMBL/GenBank/DDBJ whole genome shotgun (WGS) entry which is preliminary data.</text>
</comment>
<dbReference type="CDD" id="cd11362">
    <property type="entry name" value="RNase_PH_bact"/>
    <property type="match status" value="1"/>
</dbReference>
<keyword evidence="7 10" id="KW-0808">Transferase</keyword>
<dbReference type="HOGENOM" id="CLU_050858_0_0_11"/>
<gene>
    <name evidence="7 10" type="primary">rph</name>
    <name evidence="10" type="ORF">BN381_80058</name>
</gene>
<keyword evidence="11" id="KW-1185">Reference proteome</keyword>
<evidence type="ECO:0000256" key="5">
    <source>
        <dbReference type="ARBA" id="ARBA00022695"/>
    </source>
</evidence>
<dbReference type="GO" id="GO:0008033">
    <property type="term" value="P:tRNA processing"/>
    <property type="evidence" value="ECO:0007669"/>
    <property type="project" value="UniProtKB-UniRule"/>
</dbReference>
<dbReference type="InterPro" id="IPR002381">
    <property type="entry name" value="RNase_PH_bac-type"/>
</dbReference>
<keyword evidence="5 7" id="KW-0548">Nucleotidyltransferase</keyword>
<evidence type="ECO:0000256" key="3">
    <source>
        <dbReference type="ARBA" id="ARBA00022555"/>
    </source>
</evidence>
<evidence type="ECO:0000259" key="9">
    <source>
        <dbReference type="Pfam" id="PF03725"/>
    </source>
</evidence>
<dbReference type="STRING" id="1229780.BN381_80058"/>
<dbReference type="EMBL" id="CANL01000078">
    <property type="protein sequence ID" value="CCM65528.1"/>
    <property type="molecule type" value="Genomic_DNA"/>
</dbReference>
<dbReference type="AlphaFoldDB" id="R4Z468"/>
<dbReference type="EC" id="2.7.7.56" evidence="7"/>
<dbReference type="Pfam" id="PF01138">
    <property type="entry name" value="RNase_PH"/>
    <property type="match status" value="1"/>
</dbReference>
<dbReference type="eggNOG" id="COG0689">
    <property type="taxonomic scope" value="Bacteria"/>
</dbReference>
<dbReference type="GO" id="GO:0000049">
    <property type="term" value="F:tRNA binding"/>
    <property type="evidence" value="ECO:0007669"/>
    <property type="project" value="UniProtKB-UniRule"/>
</dbReference>
<dbReference type="NCBIfam" id="TIGR01966">
    <property type="entry name" value="RNasePH"/>
    <property type="match status" value="1"/>
</dbReference>
<evidence type="ECO:0000256" key="6">
    <source>
        <dbReference type="ARBA" id="ARBA00022884"/>
    </source>
</evidence>
<dbReference type="InterPro" id="IPR018336">
    <property type="entry name" value="RNase_PH_CS"/>
</dbReference>
<evidence type="ECO:0000256" key="2">
    <source>
        <dbReference type="ARBA" id="ARBA00022552"/>
    </source>
</evidence>
<evidence type="ECO:0000256" key="4">
    <source>
        <dbReference type="ARBA" id="ARBA00022694"/>
    </source>
</evidence>
<keyword evidence="3 7" id="KW-0820">tRNA-binding</keyword>
<dbReference type="PANTHER" id="PTHR11953">
    <property type="entry name" value="EXOSOME COMPLEX COMPONENT"/>
    <property type="match status" value="1"/>
</dbReference>
<keyword evidence="4 7" id="KW-0819">tRNA processing</keyword>
<evidence type="ECO:0000256" key="7">
    <source>
        <dbReference type="HAMAP-Rule" id="MF_00564"/>
    </source>
</evidence>
<dbReference type="Pfam" id="PF03725">
    <property type="entry name" value="RNase_PH_C"/>
    <property type="match status" value="1"/>
</dbReference>
<comment type="function">
    <text evidence="7">Phosphorolytic 3'-5' exoribonuclease that plays an important role in tRNA 3'-end maturation. Removes nucleotide residues following the 3'-CCA terminus of tRNAs; can also add nucleotides to the ends of RNA molecules by using nucleoside diphosphates as substrates, but this may not be physiologically important. Probably plays a role in initiation of 16S rRNA degradation (leading to ribosome degradation) during starvation.</text>
</comment>
<dbReference type="InterPro" id="IPR020568">
    <property type="entry name" value="Ribosomal_Su5_D2-typ_SF"/>
</dbReference>
<comment type="similarity">
    <text evidence="1 7">Belongs to the RNase PH family.</text>
</comment>
<comment type="catalytic activity">
    <reaction evidence="7">
        <text>tRNA(n+1) + phosphate = tRNA(n) + a ribonucleoside 5'-diphosphate</text>
        <dbReference type="Rhea" id="RHEA:10628"/>
        <dbReference type="Rhea" id="RHEA-COMP:17343"/>
        <dbReference type="Rhea" id="RHEA-COMP:17344"/>
        <dbReference type="ChEBI" id="CHEBI:43474"/>
        <dbReference type="ChEBI" id="CHEBI:57930"/>
        <dbReference type="ChEBI" id="CHEBI:173114"/>
        <dbReference type="EC" id="2.7.7.56"/>
    </reaction>
</comment>
<dbReference type="GO" id="GO:0009022">
    <property type="term" value="F:tRNA nucleotidyltransferase activity"/>
    <property type="evidence" value="ECO:0007669"/>
    <property type="project" value="UniProtKB-UniRule"/>
</dbReference>
<dbReference type="OrthoDB" id="9802265at2"/>
<dbReference type="InterPro" id="IPR036345">
    <property type="entry name" value="ExoRNase_PH_dom2_sf"/>
</dbReference>
<sequence>MTPSPRADGRANDELRAISFERDATEFALGSVMAKCGHTWVLCTVSLDEDVPRWMRGRGSGWVTAEYSMLPGSSPERIRRETKGPKGRTQEIQRLIGRSLRAVVDHAALGERQLLVDCDVLQADGGTRTTSITGAWLALWDACERLVQAGLVESNPISQPLAAVSVGLIDGEARLDLPYEEDSRAEVDMNVVVAGDGRFVEVQGTAEGSPFSRAQLDELMALAEGGAATLFEHQRRYTATRPEPRSIGRPD</sequence>
<evidence type="ECO:0000256" key="1">
    <source>
        <dbReference type="ARBA" id="ARBA00006678"/>
    </source>
</evidence>
<keyword evidence="2 7" id="KW-0698">rRNA processing</keyword>
<keyword evidence="6" id="KW-0694">RNA-binding</keyword>
<dbReference type="PROSITE" id="PS01277">
    <property type="entry name" value="RIBONUCLEASE_PH"/>
    <property type="match status" value="1"/>
</dbReference>
<dbReference type="PANTHER" id="PTHR11953:SF0">
    <property type="entry name" value="EXOSOME COMPLEX COMPONENT RRP41"/>
    <property type="match status" value="1"/>
</dbReference>
<dbReference type="InterPro" id="IPR027408">
    <property type="entry name" value="PNPase/RNase_PH_dom_sf"/>
</dbReference>
<dbReference type="InterPro" id="IPR015847">
    <property type="entry name" value="ExoRNase_PH_dom2"/>
</dbReference>
<dbReference type="FunFam" id="3.30.230.70:FF:000003">
    <property type="entry name" value="Ribonuclease PH"/>
    <property type="match status" value="1"/>
</dbReference>
<dbReference type="SUPFAM" id="SSF54211">
    <property type="entry name" value="Ribosomal protein S5 domain 2-like"/>
    <property type="match status" value="1"/>
</dbReference>
<feature type="domain" description="Exoribonuclease phosphorolytic" evidence="8">
    <location>
        <begin position="14"/>
        <end position="142"/>
    </location>
</feature>
<reference evidence="10 11" key="1">
    <citation type="journal article" date="2013" name="ISME J.">
        <title>Metabolic model for the filamentous 'Candidatus Microthrix parvicella' based on genomic and metagenomic analyses.</title>
        <authorList>
            <person name="Jon McIlroy S."/>
            <person name="Kristiansen R."/>
            <person name="Albertsen M."/>
            <person name="Michael Karst S."/>
            <person name="Rossetti S."/>
            <person name="Lund Nielsen J."/>
            <person name="Tandoi V."/>
            <person name="James Seviour R."/>
            <person name="Nielsen P.H."/>
        </authorList>
    </citation>
    <scope>NUCLEOTIDE SEQUENCE [LARGE SCALE GENOMIC DNA]</scope>
    <source>
        <strain evidence="10 11">RN1</strain>
    </source>
</reference>
<accession>R4Z468</accession>
<dbReference type="RefSeq" id="WP_012230302.1">
    <property type="nucleotide sequence ID" value="NZ_HG422565.1"/>
</dbReference>
<dbReference type="GO" id="GO:0000175">
    <property type="term" value="F:3'-5'-RNA exonuclease activity"/>
    <property type="evidence" value="ECO:0007669"/>
    <property type="project" value="UniProtKB-UniRule"/>
</dbReference>
<feature type="binding site" evidence="7">
    <location>
        <position position="88"/>
    </location>
    <ligand>
        <name>phosphate</name>
        <dbReference type="ChEBI" id="CHEBI:43474"/>
        <note>substrate</note>
    </ligand>
</feature>
<evidence type="ECO:0000313" key="10">
    <source>
        <dbReference type="EMBL" id="CCM65528.1"/>
    </source>
</evidence>
<dbReference type="InterPro" id="IPR050080">
    <property type="entry name" value="RNase_PH"/>
</dbReference>
<dbReference type="Gene3D" id="3.30.230.70">
    <property type="entry name" value="GHMP Kinase, N-terminal domain"/>
    <property type="match status" value="1"/>
</dbReference>
<proteinExistence type="inferred from homology"/>
<protein>
    <recommendedName>
        <fullName evidence="7">Ribonuclease PH</fullName>
        <shortName evidence="7">RNase PH</shortName>
        <ecNumber evidence="7">2.7.7.56</ecNumber>
    </recommendedName>
    <alternativeName>
        <fullName evidence="7">tRNA nucleotidyltransferase</fullName>
    </alternativeName>
</protein>
<dbReference type="HAMAP" id="MF_00564">
    <property type="entry name" value="RNase_PH"/>
    <property type="match status" value="1"/>
</dbReference>
<dbReference type="InterPro" id="IPR001247">
    <property type="entry name" value="ExoRNase_PH_dom1"/>
</dbReference>
<feature type="binding site" evidence="7">
    <location>
        <begin position="126"/>
        <end position="128"/>
    </location>
    <ligand>
        <name>phosphate</name>
        <dbReference type="ChEBI" id="CHEBI:43474"/>
        <note>substrate</note>
    </ligand>
</feature>
<evidence type="ECO:0000313" key="11">
    <source>
        <dbReference type="Proteomes" id="UP000018291"/>
    </source>
</evidence>
<feature type="domain" description="Exoribonuclease phosphorolytic" evidence="9">
    <location>
        <begin position="160"/>
        <end position="224"/>
    </location>
</feature>
<dbReference type="GO" id="GO:0016075">
    <property type="term" value="P:rRNA catabolic process"/>
    <property type="evidence" value="ECO:0007669"/>
    <property type="project" value="UniProtKB-UniRule"/>
</dbReference>
<name>R4Z468_9ACTN</name>
<dbReference type="GO" id="GO:0031125">
    <property type="term" value="P:rRNA 3'-end processing"/>
    <property type="evidence" value="ECO:0007669"/>
    <property type="project" value="UniProtKB-ARBA"/>
</dbReference>
<organism evidence="10 11">
    <name type="scientific">Candidatus Neomicrothrix parvicella RN1</name>
    <dbReference type="NCBI Taxonomy" id="1229780"/>
    <lineage>
        <taxon>Bacteria</taxon>
        <taxon>Bacillati</taxon>
        <taxon>Actinomycetota</taxon>
        <taxon>Acidimicrobiia</taxon>
        <taxon>Acidimicrobiales</taxon>
        <taxon>Microthrixaceae</taxon>
        <taxon>Candidatus Neomicrothrix</taxon>
    </lineage>
</organism>
<dbReference type="Proteomes" id="UP000018291">
    <property type="component" value="Unassembled WGS sequence"/>
</dbReference>
<evidence type="ECO:0000259" key="8">
    <source>
        <dbReference type="Pfam" id="PF01138"/>
    </source>
</evidence>